<name>A0ABD2PLR5_9PLAT</name>
<feature type="transmembrane region" description="Helical" evidence="1">
    <location>
        <begin position="28"/>
        <end position="53"/>
    </location>
</feature>
<evidence type="ECO:0000256" key="1">
    <source>
        <dbReference type="SAM" id="Phobius"/>
    </source>
</evidence>
<accession>A0ABD2PLR5</accession>
<evidence type="ECO:0000313" key="3">
    <source>
        <dbReference type="Proteomes" id="UP001626550"/>
    </source>
</evidence>
<keyword evidence="1" id="KW-1133">Transmembrane helix</keyword>
<protein>
    <recommendedName>
        <fullName evidence="4">Gustatory receptor</fullName>
    </recommendedName>
</protein>
<sequence length="124" mass="14587">MVVHHNLQPSEDYILRKLEQLKRHNESLFALMFICFYVSLMLSTSIYGAVHYVIPEVMILYQVLYGCMYIKSIVSMLIILIYLFRNRSHTYEALVKNRLIGQSQVIFSLRGEKVHLHLRGGILR</sequence>
<proteinExistence type="predicted"/>
<gene>
    <name evidence="2" type="ORF">Ciccas_013567</name>
</gene>
<evidence type="ECO:0008006" key="4">
    <source>
        <dbReference type="Google" id="ProtNLM"/>
    </source>
</evidence>
<feature type="non-terminal residue" evidence="2">
    <location>
        <position position="124"/>
    </location>
</feature>
<dbReference type="EMBL" id="JBJKFK010006239">
    <property type="protein sequence ID" value="KAL3307908.1"/>
    <property type="molecule type" value="Genomic_DNA"/>
</dbReference>
<keyword evidence="1" id="KW-0812">Transmembrane</keyword>
<keyword evidence="3" id="KW-1185">Reference proteome</keyword>
<reference evidence="2 3" key="1">
    <citation type="submission" date="2024-11" db="EMBL/GenBank/DDBJ databases">
        <title>Adaptive evolution of stress response genes in parasites aligns with host niche diversity.</title>
        <authorList>
            <person name="Hahn C."/>
            <person name="Resl P."/>
        </authorList>
    </citation>
    <scope>NUCLEOTIDE SEQUENCE [LARGE SCALE GENOMIC DNA]</scope>
    <source>
        <strain evidence="2">EGGRZ-B1_66</strain>
        <tissue evidence="2">Body</tissue>
    </source>
</reference>
<dbReference type="AlphaFoldDB" id="A0ABD2PLR5"/>
<organism evidence="2 3">
    <name type="scientific">Cichlidogyrus casuarinus</name>
    <dbReference type="NCBI Taxonomy" id="1844966"/>
    <lineage>
        <taxon>Eukaryota</taxon>
        <taxon>Metazoa</taxon>
        <taxon>Spiralia</taxon>
        <taxon>Lophotrochozoa</taxon>
        <taxon>Platyhelminthes</taxon>
        <taxon>Monogenea</taxon>
        <taxon>Monopisthocotylea</taxon>
        <taxon>Dactylogyridea</taxon>
        <taxon>Ancyrocephalidae</taxon>
        <taxon>Cichlidogyrus</taxon>
    </lineage>
</organism>
<dbReference type="Proteomes" id="UP001626550">
    <property type="component" value="Unassembled WGS sequence"/>
</dbReference>
<comment type="caution">
    <text evidence="2">The sequence shown here is derived from an EMBL/GenBank/DDBJ whole genome shotgun (WGS) entry which is preliminary data.</text>
</comment>
<feature type="transmembrane region" description="Helical" evidence="1">
    <location>
        <begin position="59"/>
        <end position="84"/>
    </location>
</feature>
<keyword evidence="1" id="KW-0472">Membrane</keyword>
<evidence type="ECO:0000313" key="2">
    <source>
        <dbReference type="EMBL" id="KAL3307908.1"/>
    </source>
</evidence>